<dbReference type="RefSeq" id="WP_171626981.1">
    <property type="nucleotide sequence ID" value="NZ_JABBPG010000007.1"/>
</dbReference>
<sequence>MAEISRRIGKSRCYIKTLALRENVEVETKPKIITKQVKLYILDLAKKGFHRREIAYRYGISSGSVEQLISSCPNLVIWRKKCKSDSKRRRYKCAIMNFIKTHPLASRQDCKKSNYAAFYWLYNHEQGWLHAILPTAIKGKCNQRVDWNQRDRLLSKQLSDLLSKKTGSVTLTKLDQLLGAHGWLTRYKHKLPTTMMIFENYKLRNK</sequence>
<proteinExistence type="predicted"/>
<accession>A0A849VGK3</accession>
<dbReference type="EMBL" id="JABBPG010000007">
    <property type="protein sequence ID" value="NOU51920.1"/>
    <property type="molecule type" value="Genomic_DNA"/>
</dbReference>
<dbReference type="AlphaFoldDB" id="A0A849VGK3"/>
<evidence type="ECO:0000259" key="1">
    <source>
        <dbReference type="Pfam" id="PF15978"/>
    </source>
</evidence>
<protein>
    <recommendedName>
        <fullName evidence="1">Transposon Tn7 transposition protein TnsD C-terminal domain-containing protein</fullName>
    </recommendedName>
</protein>
<keyword evidence="3" id="KW-1185">Reference proteome</keyword>
<organism evidence="2 3">
    <name type="scientific">Pseudoalteromonas caenipelagi</name>
    <dbReference type="NCBI Taxonomy" id="2726988"/>
    <lineage>
        <taxon>Bacteria</taxon>
        <taxon>Pseudomonadati</taxon>
        <taxon>Pseudomonadota</taxon>
        <taxon>Gammaproteobacteria</taxon>
        <taxon>Alteromonadales</taxon>
        <taxon>Pseudoalteromonadaceae</taxon>
        <taxon>Pseudoalteromonas</taxon>
    </lineage>
</organism>
<dbReference type="InterPro" id="IPR032750">
    <property type="entry name" value="TnsD_C"/>
</dbReference>
<dbReference type="Pfam" id="PF15978">
    <property type="entry name" value="TnsD"/>
    <property type="match status" value="1"/>
</dbReference>
<feature type="domain" description="Transposon Tn7 transposition protein TnsD C-terminal" evidence="1">
    <location>
        <begin position="36"/>
        <end position="195"/>
    </location>
</feature>
<dbReference type="Proteomes" id="UP000586305">
    <property type="component" value="Unassembled WGS sequence"/>
</dbReference>
<reference evidence="2 3" key="1">
    <citation type="submission" date="2020-04" db="EMBL/GenBank/DDBJ databases">
        <title>Pseudoalteromonas caenipelagi sp. nov., isolated from a tidal flat.</title>
        <authorList>
            <person name="Park S."/>
            <person name="Yoon J.-H."/>
        </authorList>
    </citation>
    <scope>NUCLEOTIDE SEQUENCE [LARGE SCALE GENOMIC DNA]</scope>
    <source>
        <strain evidence="2 3">JBTF-M23</strain>
    </source>
</reference>
<evidence type="ECO:0000313" key="2">
    <source>
        <dbReference type="EMBL" id="NOU51920.1"/>
    </source>
</evidence>
<evidence type="ECO:0000313" key="3">
    <source>
        <dbReference type="Proteomes" id="UP000586305"/>
    </source>
</evidence>
<gene>
    <name evidence="2" type="ORF">HG263_15400</name>
</gene>
<comment type="caution">
    <text evidence="2">The sequence shown here is derived from an EMBL/GenBank/DDBJ whole genome shotgun (WGS) entry which is preliminary data.</text>
</comment>
<name>A0A849VGK3_9GAMM</name>